<dbReference type="RefSeq" id="WP_129333851.1">
    <property type="nucleotide sequence ID" value="NZ_SDVB01000311.1"/>
</dbReference>
<dbReference type="Pfam" id="PF13328">
    <property type="entry name" value="HD_4"/>
    <property type="match status" value="1"/>
</dbReference>
<dbReference type="AlphaFoldDB" id="A0A4Q2SI32"/>
<dbReference type="Proteomes" id="UP000291088">
    <property type="component" value="Unassembled WGS sequence"/>
</dbReference>
<reference evidence="1 2" key="1">
    <citation type="submission" date="2019-01" db="EMBL/GenBank/DDBJ databases">
        <authorList>
            <person name="Deng T."/>
        </authorList>
    </citation>
    <scope>NUCLEOTIDE SEQUENCE [LARGE SCALE GENOMIC DNA]</scope>
    <source>
        <strain evidence="1 2">F8825</strain>
    </source>
</reference>
<evidence type="ECO:0000313" key="2">
    <source>
        <dbReference type="Proteomes" id="UP000291088"/>
    </source>
</evidence>
<sequence>MQASEHLKHAIQIAADAHDGQMDKTGRPYFEHCQRVAAALTDEEAKTVAYLHDVPEKGHGWTVDRLKEEGFSQHIVTAVDTLTKRAQEDEDAFLRRVFGHPLARKVKLADLEDNLWQVNLSRGNAKKYEHALEKLTEWANGTLRQKW</sequence>
<proteinExistence type="predicted"/>
<name>A0A4Q2SI32_9HYPH</name>
<keyword evidence="2" id="KW-1185">Reference proteome</keyword>
<dbReference type="SUPFAM" id="SSF109604">
    <property type="entry name" value="HD-domain/PDEase-like"/>
    <property type="match status" value="1"/>
</dbReference>
<evidence type="ECO:0000313" key="1">
    <source>
        <dbReference type="EMBL" id="RYC04551.1"/>
    </source>
</evidence>
<protein>
    <submittedName>
        <fullName evidence="1">HD domain-containing protein</fullName>
    </submittedName>
</protein>
<accession>A0A4Q2SI32</accession>
<dbReference type="OrthoDB" id="9802385at2"/>
<comment type="caution">
    <text evidence="1">The sequence shown here is derived from an EMBL/GenBank/DDBJ whole genome shotgun (WGS) entry which is preliminary data.</text>
</comment>
<organism evidence="1 2">
    <name type="scientific">Ciceribacter ferrooxidans</name>
    <dbReference type="NCBI Taxonomy" id="2509717"/>
    <lineage>
        <taxon>Bacteria</taxon>
        <taxon>Pseudomonadati</taxon>
        <taxon>Pseudomonadota</taxon>
        <taxon>Alphaproteobacteria</taxon>
        <taxon>Hyphomicrobiales</taxon>
        <taxon>Rhizobiaceae</taxon>
        <taxon>Ciceribacter</taxon>
    </lineage>
</organism>
<dbReference type="Gene3D" id="1.10.3210.10">
    <property type="entry name" value="Hypothetical protein af1432"/>
    <property type="match status" value="1"/>
</dbReference>
<gene>
    <name evidence="1" type="ORF">EUU22_20525</name>
</gene>
<dbReference type="EMBL" id="SDVB01000311">
    <property type="protein sequence ID" value="RYC04551.1"/>
    <property type="molecule type" value="Genomic_DNA"/>
</dbReference>